<dbReference type="AlphaFoldDB" id="L1JW04"/>
<dbReference type="EnsemblProtists" id="EKX52370">
    <property type="protein sequence ID" value="EKX52370"/>
    <property type="gene ID" value="GUITHDRAFT_84828"/>
</dbReference>
<dbReference type="InterPro" id="IPR009019">
    <property type="entry name" value="KH_sf_prok-type"/>
</dbReference>
<reference evidence="10" key="2">
    <citation type="submission" date="2012-11" db="EMBL/GenBank/DDBJ databases">
        <authorList>
            <person name="Kuo A."/>
            <person name="Curtis B.A."/>
            <person name="Tanifuji G."/>
            <person name="Burki F."/>
            <person name="Gruber A."/>
            <person name="Irimia M."/>
            <person name="Maruyama S."/>
            <person name="Arias M.C."/>
            <person name="Ball S.G."/>
            <person name="Gile G.H."/>
            <person name="Hirakawa Y."/>
            <person name="Hopkins J.F."/>
            <person name="Rensing S.A."/>
            <person name="Schmutz J."/>
            <person name="Symeonidi A."/>
            <person name="Elias M."/>
            <person name="Eveleigh R.J."/>
            <person name="Herman E.K."/>
            <person name="Klute M.J."/>
            <person name="Nakayama T."/>
            <person name="Obornik M."/>
            <person name="Reyes-Prieto A."/>
            <person name="Armbrust E.V."/>
            <person name="Aves S.J."/>
            <person name="Beiko R.G."/>
            <person name="Coutinho P."/>
            <person name="Dacks J.B."/>
            <person name="Durnford D.G."/>
            <person name="Fast N.M."/>
            <person name="Green B.R."/>
            <person name="Grisdale C."/>
            <person name="Hempe F."/>
            <person name="Henrissat B."/>
            <person name="Hoppner M.P."/>
            <person name="Ishida K.-I."/>
            <person name="Kim E."/>
            <person name="Koreny L."/>
            <person name="Kroth P.G."/>
            <person name="Liu Y."/>
            <person name="Malik S.-B."/>
            <person name="Maier U.G."/>
            <person name="McRose D."/>
            <person name="Mock T."/>
            <person name="Neilson J.A."/>
            <person name="Onodera N.T."/>
            <person name="Poole A.M."/>
            <person name="Pritham E.J."/>
            <person name="Richards T.A."/>
            <person name="Rocap G."/>
            <person name="Roy S.W."/>
            <person name="Sarai C."/>
            <person name="Schaack S."/>
            <person name="Shirato S."/>
            <person name="Slamovits C.H."/>
            <person name="Spencer D.F."/>
            <person name="Suzuki S."/>
            <person name="Worden A.Z."/>
            <person name="Zauner S."/>
            <person name="Barry K."/>
            <person name="Bell C."/>
            <person name="Bharti A.K."/>
            <person name="Crow J.A."/>
            <person name="Grimwood J."/>
            <person name="Kramer R."/>
            <person name="Lindquist E."/>
            <person name="Lucas S."/>
            <person name="Salamov A."/>
            <person name="McFadden G.I."/>
            <person name="Lane C.E."/>
            <person name="Keeling P.J."/>
            <person name="Gray M.W."/>
            <person name="Grigoriev I.V."/>
            <person name="Archibald J.M."/>
        </authorList>
    </citation>
    <scope>NUCLEOTIDE SEQUENCE</scope>
    <source>
        <strain evidence="10">CCMP2712</strain>
    </source>
</reference>
<feature type="domain" description="Era-type G" evidence="7">
    <location>
        <begin position="19"/>
        <end position="184"/>
    </location>
</feature>
<keyword evidence="4" id="KW-0694">RNA-binding</keyword>
<organism evidence="8">
    <name type="scientific">Guillardia theta (strain CCMP2712)</name>
    <name type="common">Cryptophyte</name>
    <dbReference type="NCBI Taxonomy" id="905079"/>
    <lineage>
        <taxon>Eukaryota</taxon>
        <taxon>Cryptophyceae</taxon>
        <taxon>Pyrenomonadales</taxon>
        <taxon>Geminigeraceae</taxon>
        <taxon>Guillardia</taxon>
    </lineage>
</organism>
<keyword evidence="5" id="KW-0342">GTP-binding</keyword>
<dbReference type="InterPro" id="IPR005225">
    <property type="entry name" value="Small_GTP-bd"/>
</dbReference>
<dbReference type="CDD" id="cd22534">
    <property type="entry name" value="KH-II_Era"/>
    <property type="match status" value="1"/>
</dbReference>
<evidence type="ECO:0000256" key="5">
    <source>
        <dbReference type="ARBA" id="ARBA00023134"/>
    </source>
</evidence>
<evidence type="ECO:0000313" key="9">
    <source>
        <dbReference type="EnsemblProtists" id="EKX52370"/>
    </source>
</evidence>
<dbReference type="eggNOG" id="KOG1423">
    <property type="taxonomic scope" value="Eukaryota"/>
</dbReference>
<dbReference type="SUPFAM" id="SSF54814">
    <property type="entry name" value="Prokaryotic type KH domain (KH-domain type II)"/>
    <property type="match status" value="1"/>
</dbReference>
<dbReference type="InterPro" id="IPR005662">
    <property type="entry name" value="GTPase_Era-like"/>
</dbReference>
<accession>L1JW04</accession>
<dbReference type="GO" id="GO:0019843">
    <property type="term" value="F:rRNA binding"/>
    <property type="evidence" value="ECO:0007669"/>
    <property type="project" value="TreeGrafter"/>
</dbReference>
<proteinExistence type="inferred from homology"/>
<dbReference type="CDD" id="cd04163">
    <property type="entry name" value="Era"/>
    <property type="match status" value="1"/>
</dbReference>
<dbReference type="Gene3D" id="3.40.50.300">
    <property type="entry name" value="P-loop containing nucleotide triphosphate hydrolases"/>
    <property type="match status" value="1"/>
</dbReference>
<evidence type="ECO:0000256" key="6">
    <source>
        <dbReference type="PROSITE-ProRule" id="PRU01050"/>
    </source>
</evidence>
<dbReference type="Pfam" id="PF07650">
    <property type="entry name" value="KH_2"/>
    <property type="match status" value="1"/>
</dbReference>
<comment type="caution">
    <text evidence="6">Lacks conserved residue(s) required for the propagation of feature annotation.</text>
</comment>
<dbReference type="PANTHER" id="PTHR42698:SF1">
    <property type="entry name" value="GTPASE ERA, MITOCHONDRIAL"/>
    <property type="match status" value="1"/>
</dbReference>
<dbReference type="NCBIfam" id="TIGR00436">
    <property type="entry name" value="era"/>
    <property type="match status" value="1"/>
</dbReference>
<dbReference type="GO" id="GO:0000028">
    <property type="term" value="P:ribosomal small subunit assembly"/>
    <property type="evidence" value="ECO:0007669"/>
    <property type="project" value="TreeGrafter"/>
</dbReference>
<dbReference type="EMBL" id="JH992973">
    <property type="protein sequence ID" value="EKX52370.1"/>
    <property type="molecule type" value="Genomic_DNA"/>
</dbReference>
<evidence type="ECO:0000256" key="2">
    <source>
        <dbReference type="ARBA" id="ARBA00007921"/>
    </source>
</evidence>
<evidence type="ECO:0000256" key="1">
    <source>
        <dbReference type="ARBA" id="ARBA00004229"/>
    </source>
</evidence>
<dbReference type="PaxDb" id="55529-EKX52370"/>
<dbReference type="Proteomes" id="UP000011087">
    <property type="component" value="Unassembled WGS sequence"/>
</dbReference>
<dbReference type="GO" id="GO:0009507">
    <property type="term" value="C:chloroplast"/>
    <property type="evidence" value="ECO:0007669"/>
    <property type="project" value="UniProtKB-SubCell"/>
</dbReference>
<sequence>MYQEQQDEDEDYVFEGPKRCGTVAILGAPNAGKSTLLNALVGSKVAIVTHKRQTTRNSINGIAMEGGTQVIYIDTPGIMAPKPKQRLNKAMVKSAWNSARDADEIFFLIDADKIIPGGTGPGRTGRKSAPLTLPVDPERLKLRAGTNEELIMSRIDDQESFAVSAKTGRGLDALKAYLKDSLPLGPWLYPVDQISNIPMRNLVAEFTRESIFLRAHEEVPYACYVETESYETQPNGSIRIEQTIFVETEGQKKILIGMIKDISTRSRVEMMKFLECTVHLFLKVKLRKGWTDNNQVMYDRLGLDFNA</sequence>
<dbReference type="GeneID" id="17308908"/>
<dbReference type="PROSITE" id="PS51713">
    <property type="entry name" value="G_ERA"/>
    <property type="match status" value="1"/>
</dbReference>
<gene>
    <name evidence="8" type="ORF">GUITHDRAFT_84828</name>
</gene>
<keyword evidence="10" id="KW-1185">Reference proteome</keyword>
<dbReference type="Gene3D" id="3.30.300.20">
    <property type="match status" value="1"/>
</dbReference>
<dbReference type="HOGENOM" id="CLU_038009_1_1_1"/>
<dbReference type="InterPro" id="IPR015946">
    <property type="entry name" value="KH_dom-like_a/b"/>
</dbReference>
<protein>
    <recommendedName>
        <fullName evidence="7">Era-type G domain-containing protein</fullName>
    </recommendedName>
</protein>
<dbReference type="STRING" id="905079.L1JW04"/>
<dbReference type="InterPro" id="IPR004044">
    <property type="entry name" value="KH_dom_type_2"/>
</dbReference>
<dbReference type="InterPro" id="IPR006073">
    <property type="entry name" value="GTP-bd"/>
</dbReference>
<name>L1JW04_GUITC</name>
<dbReference type="OMA" id="WAEVDVI"/>
<dbReference type="RefSeq" id="XP_005839350.1">
    <property type="nucleotide sequence ID" value="XM_005839293.1"/>
</dbReference>
<dbReference type="GO" id="GO:0005829">
    <property type="term" value="C:cytosol"/>
    <property type="evidence" value="ECO:0007669"/>
    <property type="project" value="TreeGrafter"/>
</dbReference>
<evidence type="ECO:0000256" key="3">
    <source>
        <dbReference type="ARBA" id="ARBA00022741"/>
    </source>
</evidence>
<dbReference type="NCBIfam" id="TIGR00231">
    <property type="entry name" value="small_GTP"/>
    <property type="match status" value="1"/>
</dbReference>
<dbReference type="NCBIfam" id="NF000908">
    <property type="entry name" value="PRK00089.1"/>
    <property type="match status" value="1"/>
</dbReference>
<reference evidence="9" key="3">
    <citation type="submission" date="2016-03" db="UniProtKB">
        <authorList>
            <consortium name="EnsemblProtists"/>
        </authorList>
    </citation>
    <scope>IDENTIFICATION</scope>
</reference>
<dbReference type="SUPFAM" id="SSF52540">
    <property type="entry name" value="P-loop containing nucleoside triphosphate hydrolases"/>
    <property type="match status" value="1"/>
</dbReference>
<dbReference type="KEGG" id="gtt:GUITHDRAFT_84828"/>
<comment type="similarity">
    <text evidence="2 6">Belongs to the TRAFAC class TrmE-Era-EngA-EngB-Septin-like GTPase superfamily. Era GTPase family.</text>
</comment>
<dbReference type="Pfam" id="PF01926">
    <property type="entry name" value="MMR_HSR1"/>
    <property type="match status" value="1"/>
</dbReference>
<evidence type="ECO:0000259" key="7">
    <source>
        <dbReference type="PROSITE" id="PS51713"/>
    </source>
</evidence>
<dbReference type="GO" id="GO:0005525">
    <property type="term" value="F:GTP binding"/>
    <property type="evidence" value="ECO:0007669"/>
    <property type="project" value="UniProtKB-KW"/>
</dbReference>
<keyword evidence="3" id="KW-0547">Nucleotide-binding</keyword>
<reference evidence="8 10" key="1">
    <citation type="journal article" date="2012" name="Nature">
        <title>Algal genomes reveal evolutionary mosaicism and the fate of nucleomorphs.</title>
        <authorList>
            <consortium name="DOE Joint Genome Institute"/>
            <person name="Curtis B.A."/>
            <person name="Tanifuji G."/>
            <person name="Burki F."/>
            <person name="Gruber A."/>
            <person name="Irimia M."/>
            <person name="Maruyama S."/>
            <person name="Arias M.C."/>
            <person name="Ball S.G."/>
            <person name="Gile G.H."/>
            <person name="Hirakawa Y."/>
            <person name="Hopkins J.F."/>
            <person name="Kuo A."/>
            <person name="Rensing S.A."/>
            <person name="Schmutz J."/>
            <person name="Symeonidi A."/>
            <person name="Elias M."/>
            <person name="Eveleigh R.J."/>
            <person name="Herman E.K."/>
            <person name="Klute M.J."/>
            <person name="Nakayama T."/>
            <person name="Obornik M."/>
            <person name="Reyes-Prieto A."/>
            <person name="Armbrust E.V."/>
            <person name="Aves S.J."/>
            <person name="Beiko R.G."/>
            <person name="Coutinho P."/>
            <person name="Dacks J.B."/>
            <person name="Durnford D.G."/>
            <person name="Fast N.M."/>
            <person name="Green B.R."/>
            <person name="Grisdale C.J."/>
            <person name="Hempel F."/>
            <person name="Henrissat B."/>
            <person name="Hoppner M.P."/>
            <person name="Ishida K."/>
            <person name="Kim E."/>
            <person name="Koreny L."/>
            <person name="Kroth P.G."/>
            <person name="Liu Y."/>
            <person name="Malik S.B."/>
            <person name="Maier U.G."/>
            <person name="McRose D."/>
            <person name="Mock T."/>
            <person name="Neilson J.A."/>
            <person name="Onodera N.T."/>
            <person name="Poole A.M."/>
            <person name="Pritham E.J."/>
            <person name="Richards T.A."/>
            <person name="Rocap G."/>
            <person name="Roy S.W."/>
            <person name="Sarai C."/>
            <person name="Schaack S."/>
            <person name="Shirato S."/>
            <person name="Slamovits C.H."/>
            <person name="Spencer D.F."/>
            <person name="Suzuki S."/>
            <person name="Worden A.Z."/>
            <person name="Zauner S."/>
            <person name="Barry K."/>
            <person name="Bell C."/>
            <person name="Bharti A.K."/>
            <person name="Crow J.A."/>
            <person name="Grimwood J."/>
            <person name="Kramer R."/>
            <person name="Lindquist E."/>
            <person name="Lucas S."/>
            <person name="Salamov A."/>
            <person name="McFadden G.I."/>
            <person name="Lane C.E."/>
            <person name="Keeling P.J."/>
            <person name="Gray M.W."/>
            <person name="Grigoriev I.V."/>
            <person name="Archibald J.M."/>
        </authorList>
    </citation>
    <scope>NUCLEOTIDE SEQUENCE</scope>
    <source>
        <strain evidence="8 10">CCMP2712</strain>
    </source>
</reference>
<evidence type="ECO:0000313" key="8">
    <source>
        <dbReference type="EMBL" id="EKX52370.1"/>
    </source>
</evidence>
<dbReference type="InterPro" id="IPR030388">
    <property type="entry name" value="G_ERA_dom"/>
</dbReference>
<dbReference type="InterPro" id="IPR027417">
    <property type="entry name" value="P-loop_NTPase"/>
</dbReference>
<dbReference type="OrthoDB" id="8954335at2759"/>
<dbReference type="GO" id="GO:0043024">
    <property type="term" value="F:ribosomal small subunit binding"/>
    <property type="evidence" value="ECO:0007669"/>
    <property type="project" value="TreeGrafter"/>
</dbReference>
<dbReference type="HAMAP" id="MF_00367">
    <property type="entry name" value="GTPase_Era"/>
    <property type="match status" value="1"/>
</dbReference>
<evidence type="ECO:0000313" key="10">
    <source>
        <dbReference type="Proteomes" id="UP000011087"/>
    </source>
</evidence>
<dbReference type="PANTHER" id="PTHR42698">
    <property type="entry name" value="GTPASE ERA"/>
    <property type="match status" value="1"/>
</dbReference>
<comment type="subcellular location">
    <subcellularLocation>
        <location evidence="1">Plastid</location>
        <location evidence="1">Chloroplast</location>
    </subcellularLocation>
</comment>
<evidence type="ECO:0000256" key="4">
    <source>
        <dbReference type="ARBA" id="ARBA00022884"/>
    </source>
</evidence>